<reference evidence="2" key="1">
    <citation type="submission" date="2023-07" db="EMBL/GenBank/DDBJ databases">
        <title>Chromosome-level Genome Assembly of Striped Snakehead (Channa striata).</title>
        <authorList>
            <person name="Liu H."/>
        </authorList>
    </citation>
    <scope>NUCLEOTIDE SEQUENCE</scope>
    <source>
        <strain evidence="2">Gz</strain>
        <tissue evidence="2">Muscle</tissue>
    </source>
</reference>
<sequence>MRWVGIPQDYPSCPAERSSAPAKVSSPPRSPGFDREKKPGRAAVLAFQEEELKLECQRTNAAHRMKNFLCSCTRAVRVDEFGS</sequence>
<feature type="region of interest" description="Disordered" evidence="1">
    <location>
        <begin position="1"/>
        <end position="39"/>
    </location>
</feature>
<dbReference type="EMBL" id="JAUPFM010000017">
    <property type="protein sequence ID" value="KAK2824743.1"/>
    <property type="molecule type" value="Genomic_DNA"/>
</dbReference>
<gene>
    <name evidence="2" type="ORF">Q5P01_021918</name>
</gene>
<proteinExistence type="predicted"/>
<accession>A0AA88LWM9</accession>
<evidence type="ECO:0000313" key="2">
    <source>
        <dbReference type="EMBL" id="KAK2824743.1"/>
    </source>
</evidence>
<comment type="caution">
    <text evidence="2">The sequence shown here is derived from an EMBL/GenBank/DDBJ whole genome shotgun (WGS) entry which is preliminary data.</text>
</comment>
<evidence type="ECO:0000313" key="3">
    <source>
        <dbReference type="Proteomes" id="UP001187415"/>
    </source>
</evidence>
<dbReference type="AlphaFoldDB" id="A0AA88LWM9"/>
<name>A0AA88LWM9_CHASR</name>
<organism evidence="2 3">
    <name type="scientific">Channa striata</name>
    <name type="common">Snakehead murrel</name>
    <name type="synonym">Ophicephalus striatus</name>
    <dbReference type="NCBI Taxonomy" id="64152"/>
    <lineage>
        <taxon>Eukaryota</taxon>
        <taxon>Metazoa</taxon>
        <taxon>Chordata</taxon>
        <taxon>Craniata</taxon>
        <taxon>Vertebrata</taxon>
        <taxon>Euteleostomi</taxon>
        <taxon>Actinopterygii</taxon>
        <taxon>Neopterygii</taxon>
        <taxon>Teleostei</taxon>
        <taxon>Neoteleostei</taxon>
        <taxon>Acanthomorphata</taxon>
        <taxon>Anabantaria</taxon>
        <taxon>Anabantiformes</taxon>
        <taxon>Channoidei</taxon>
        <taxon>Channidae</taxon>
        <taxon>Channa</taxon>
    </lineage>
</organism>
<keyword evidence="3" id="KW-1185">Reference proteome</keyword>
<dbReference type="Proteomes" id="UP001187415">
    <property type="component" value="Unassembled WGS sequence"/>
</dbReference>
<evidence type="ECO:0000256" key="1">
    <source>
        <dbReference type="SAM" id="MobiDB-lite"/>
    </source>
</evidence>
<protein>
    <submittedName>
        <fullName evidence="2">Uncharacterized protein</fullName>
    </submittedName>
</protein>